<sequence>MLTIITTAQLIALIKGLATSAGLIVAIGAQNAFVLTQGLRRQYHWPVAGICAFFDAVLITVGVAGMGLLISQSAIWMEIARWGGALFLFWYGLNSLRSALNPKGMEADEQSLGSLAKAVMTTVLITLLNPHVYLDTVVLLGSIGGQYPESERVWFAVGAIAFSCIWFASLVVGAKYLQPVFRNPKAWQVLDLIVCLMMWAIAVSLLWPIIAAL</sequence>
<evidence type="ECO:0000256" key="5">
    <source>
        <dbReference type="ARBA" id="ARBA00023136"/>
    </source>
</evidence>
<protein>
    <submittedName>
        <fullName evidence="7">L-lysine exporter, putative</fullName>
    </submittedName>
</protein>
<evidence type="ECO:0000256" key="3">
    <source>
        <dbReference type="ARBA" id="ARBA00022692"/>
    </source>
</evidence>
<dbReference type="OrthoDB" id="5638726at2"/>
<gene>
    <name evidence="7" type="ORF">MED92_09121</name>
</gene>
<evidence type="ECO:0000256" key="1">
    <source>
        <dbReference type="ARBA" id="ARBA00004651"/>
    </source>
</evidence>
<keyword evidence="4 6" id="KW-1133">Transmembrane helix</keyword>
<feature type="transmembrane region" description="Helical" evidence="6">
    <location>
        <begin position="153"/>
        <end position="177"/>
    </location>
</feature>
<keyword evidence="5 6" id="KW-0472">Membrane</keyword>
<keyword evidence="2" id="KW-1003">Cell membrane</keyword>
<evidence type="ECO:0000256" key="2">
    <source>
        <dbReference type="ARBA" id="ARBA00022475"/>
    </source>
</evidence>
<evidence type="ECO:0000256" key="4">
    <source>
        <dbReference type="ARBA" id="ARBA00022989"/>
    </source>
</evidence>
<dbReference type="GO" id="GO:0005886">
    <property type="term" value="C:plasma membrane"/>
    <property type="evidence" value="ECO:0007669"/>
    <property type="project" value="UniProtKB-SubCell"/>
</dbReference>
<keyword evidence="8" id="KW-1185">Reference proteome</keyword>
<dbReference type="GO" id="GO:0015171">
    <property type="term" value="F:amino acid transmembrane transporter activity"/>
    <property type="evidence" value="ECO:0007669"/>
    <property type="project" value="TreeGrafter"/>
</dbReference>
<accession>A0A7U8C3D7</accession>
<name>A0A7U8C3D7_NEPCE</name>
<keyword evidence="3 6" id="KW-0812">Transmembrane</keyword>
<dbReference type="AlphaFoldDB" id="A0A7U8C3D7"/>
<evidence type="ECO:0000313" key="8">
    <source>
        <dbReference type="Proteomes" id="UP000002171"/>
    </source>
</evidence>
<proteinExistence type="predicted"/>
<dbReference type="InterPro" id="IPR001123">
    <property type="entry name" value="LeuE-type"/>
</dbReference>
<feature type="transmembrane region" description="Helical" evidence="6">
    <location>
        <begin position="189"/>
        <end position="210"/>
    </location>
</feature>
<organism evidence="7 8">
    <name type="scientific">Neptuniibacter caesariensis</name>
    <dbReference type="NCBI Taxonomy" id="207954"/>
    <lineage>
        <taxon>Bacteria</taxon>
        <taxon>Pseudomonadati</taxon>
        <taxon>Pseudomonadota</taxon>
        <taxon>Gammaproteobacteria</taxon>
        <taxon>Oceanospirillales</taxon>
        <taxon>Oceanospirillaceae</taxon>
        <taxon>Neptuniibacter</taxon>
    </lineage>
</organism>
<dbReference type="PANTHER" id="PTHR30086:SF20">
    <property type="entry name" value="ARGININE EXPORTER PROTEIN ARGO-RELATED"/>
    <property type="match status" value="1"/>
</dbReference>
<feature type="transmembrane region" description="Helical" evidence="6">
    <location>
        <begin position="12"/>
        <end position="35"/>
    </location>
</feature>
<feature type="transmembrane region" description="Helical" evidence="6">
    <location>
        <begin position="47"/>
        <end position="69"/>
    </location>
</feature>
<dbReference type="EMBL" id="AAOW01000017">
    <property type="protein sequence ID" value="EAR60479.1"/>
    <property type="molecule type" value="Genomic_DNA"/>
</dbReference>
<dbReference type="Proteomes" id="UP000002171">
    <property type="component" value="Unassembled WGS sequence"/>
</dbReference>
<comment type="subcellular location">
    <subcellularLocation>
        <location evidence="1">Cell membrane</location>
        <topology evidence="1">Multi-pass membrane protein</topology>
    </subcellularLocation>
</comment>
<evidence type="ECO:0000313" key="7">
    <source>
        <dbReference type="EMBL" id="EAR60479.1"/>
    </source>
</evidence>
<evidence type="ECO:0000256" key="6">
    <source>
        <dbReference type="SAM" id="Phobius"/>
    </source>
</evidence>
<dbReference type="PANTHER" id="PTHR30086">
    <property type="entry name" value="ARGININE EXPORTER PROTEIN ARGO"/>
    <property type="match status" value="1"/>
</dbReference>
<dbReference type="Pfam" id="PF01810">
    <property type="entry name" value="LysE"/>
    <property type="match status" value="1"/>
</dbReference>
<feature type="transmembrane region" description="Helical" evidence="6">
    <location>
        <begin position="114"/>
        <end position="133"/>
    </location>
</feature>
<reference evidence="7 8" key="1">
    <citation type="submission" date="2006-02" db="EMBL/GenBank/DDBJ databases">
        <authorList>
            <person name="Pinhassi J."/>
            <person name="Pedros-Alio C."/>
            <person name="Ferriera S."/>
            <person name="Johnson J."/>
            <person name="Kravitz S."/>
            <person name="Halpern A."/>
            <person name="Remington K."/>
            <person name="Beeson K."/>
            <person name="Tran B."/>
            <person name="Rogers Y.-H."/>
            <person name="Friedman R."/>
            <person name="Venter J.C."/>
        </authorList>
    </citation>
    <scope>NUCLEOTIDE SEQUENCE [LARGE SCALE GENOMIC DNA]</scope>
    <source>
        <strain evidence="7 8">MED92</strain>
    </source>
</reference>
<feature type="transmembrane region" description="Helical" evidence="6">
    <location>
        <begin position="75"/>
        <end position="93"/>
    </location>
</feature>
<dbReference type="RefSeq" id="WP_007019492.1">
    <property type="nucleotide sequence ID" value="NZ_CH724125.1"/>
</dbReference>
<comment type="caution">
    <text evidence="7">The sequence shown here is derived from an EMBL/GenBank/DDBJ whole genome shotgun (WGS) entry which is preliminary data.</text>
</comment>